<keyword evidence="2" id="KW-1185">Reference proteome</keyword>
<comment type="caution">
    <text evidence="1">The sequence shown here is derived from an EMBL/GenBank/DDBJ whole genome shotgun (WGS) entry which is preliminary data.</text>
</comment>
<dbReference type="EMBL" id="SBIP01000001">
    <property type="protein sequence ID" value="RWX80921.1"/>
    <property type="molecule type" value="Genomic_DNA"/>
</dbReference>
<dbReference type="SUPFAM" id="SSF117396">
    <property type="entry name" value="TM1631-like"/>
    <property type="match status" value="1"/>
</dbReference>
<evidence type="ECO:0000313" key="1">
    <source>
        <dbReference type="EMBL" id="RWX80921.1"/>
    </source>
</evidence>
<evidence type="ECO:0000313" key="2">
    <source>
        <dbReference type="Proteomes" id="UP000287687"/>
    </source>
</evidence>
<dbReference type="PANTHER" id="PTHR30348">
    <property type="entry name" value="UNCHARACTERIZED PROTEIN YECE"/>
    <property type="match status" value="1"/>
</dbReference>
<sequence length="232" mass="25908">MPIITTAGWSIAKTVAASFPEEGSGLSRYASIFNGVEINSTFYRRHKQSTFARWAASVPEDFRFSVKIPKEITHVRKLVDIKDVFESFLQDIAPLDGKRGPLLCQLPPSLAFDPDGISIALDVMRSVDSGPIVMEARHKSWASDSAVGLLDRFCIGRVLADPAPVWPAEEFQEPPLYVRLHGKPKIYYSNYDDEEINFFAERLTEGSWCVFDNTASGAAIENALIMLSKTRF</sequence>
<gene>
    <name evidence="1" type="ORF">EPK99_00845</name>
</gene>
<dbReference type="AlphaFoldDB" id="A0A3S3RNY5"/>
<name>A0A3S3RNY5_9HYPH</name>
<dbReference type="Proteomes" id="UP000287687">
    <property type="component" value="Unassembled WGS sequence"/>
</dbReference>
<dbReference type="OrthoDB" id="9780310at2"/>
<dbReference type="PANTHER" id="PTHR30348:SF14">
    <property type="entry name" value="BLR8050 PROTEIN"/>
    <property type="match status" value="1"/>
</dbReference>
<protein>
    <submittedName>
        <fullName evidence="1">DUF72 domain-containing protein</fullName>
    </submittedName>
</protein>
<dbReference type="RefSeq" id="WP_128440749.1">
    <property type="nucleotide sequence ID" value="NZ_SBIP01000001.1"/>
</dbReference>
<reference evidence="1 2" key="1">
    <citation type="submission" date="2019-01" db="EMBL/GenBank/DDBJ databases">
        <title>The draft genome of Rhizobium sp. 24NR.</title>
        <authorList>
            <person name="Liu L."/>
            <person name="Liang L."/>
            <person name="Shi S."/>
            <person name="Xu L."/>
            <person name="Wang X."/>
            <person name="Li L."/>
            <person name="Zhang X."/>
        </authorList>
    </citation>
    <scope>NUCLEOTIDE SEQUENCE [LARGE SCALE GENOMIC DNA]</scope>
    <source>
        <strain evidence="1 2">24NR</strain>
    </source>
</reference>
<accession>A0A3S3RNY5</accession>
<proteinExistence type="predicted"/>
<organism evidence="1 2">
    <name type="scientific">Neorhizobium lilium</name>
    <dbReference type="NCBI Taxonomy" id="2503024"/>
    <lineage>
        <taxon>Bacteria</taxon>
        <taxon>Pseudomonadati</taxon>
        <taxon>Pseudomonadota</taxon>
        <taxon>Alphaproteobacteria</taxon>
        <taxon>Hyphomicrobiales</taxon>
        <taxon>Rhizobiaceae</taxon>
        <taxon>Rhizobium/Agrobacterium group</taxon>
        <taxon>Neorhizobium</taxon>
    </lineage>
</organism>
<dbReference type="InterPro" id="IPR036520">
    <property type="entry name" value="UPF0759_sf"/>
</dbReference>
<dbReference type="InterPro" id="IPR002763">
    <property type="entry name" value="DUF72"/>
</dbReference>
<dbReference type="Pfam" id="PF01904">
    <property type="entry name" value="DUF72"/>
    <property type="match status" value="1"/>
</dbReference>
<dbReference type="Gene3D" id="3.20.20.410">
    <property type="entry name" value="Protein of unknown function UPF0759"/>
    <property type="match status" value="1"/>
</dbReference>